<dbReference type="AlphaFoldDB" id="J4H190"/>
<name>J4H190_9APHY</name>
<dbReference type="GO" id="GO:0051082">
    <property type="term" value="F:unfolded protein binding"/>
    <property type="evidence" value="ECO:0007669"/>
    <property type="project" value="TreeGrafter"/>
</dbReference>
<evidence type="ECO:0000256" key="10">
    <source>
        <dbReference type="SAM" id="SignalP"/>
    </source>
</evidence>
<dbReference type="PANTHER" id="PTHR28090:SF1">
    <property type="entry name" value="PROTEIN ROT1"/>
    <property type="match status" value="1"/>
</dbReference>
<sequence>MFKHIATSLLFSLAALAQDIVYTPIHNATTIYGTWSSGSGGVKTGPGFANPADRTFTYPNTTGISYSFTEDGFYEIARYRYTSNGSHPLCITGVMNWCHGTYQLMPNGSIIMSPFGDGFQQIQDACAAVSKFIETYNDTEYYTAWTIFQDPVLGYQLILDQYDGTPLAQQNLVTTSPDMLPTQNLFNVTKTASSDLAVSAGTRTLEWSFSSIAGLTTAVVAAGMASFAL</sequence>
<keyword evidence="7" id="KW-0256">Endoplasmic reticulum</keyword>
<comment type="similarity">
    <text evidence="2">Belongs to the ROT1 family.</text>
</comment>
<dbReference type="FunCoup" id="J4H190">
    <property type="interactions" value="60"/>
</dbReference>
<organism evidence="11 12">
    <name type="scientific">Fibroporia radiculosa</name>
    <dbReference type="NCBI Taxonomy" id="599839"/>
    <lineage>
        <taxon>Eukaryota</taxon>
        <taxon>Fungi</taxon>
        <taxon>Dikarya</taxon>
        <taxon>Basidiomycota</taxon>
        <taxon>Agaricomycotina</taxon>
        <taxon>Agaricomycetes</taxon>
        <taxon>Polyporales</taxon>
        <taxon>Fibroporiaceae</taxon>
        <taxon>Fibroporia</taxon>
    </lineage>
</organism>
<evidence type="ECO:0000256" key="5">
    <source>
        <dbReference type="ARBA" id="ARBA00022692"/>
    </source>
</evidence>
<evidence type="ECO:0000256" key="9">
    <source>
        <dbReference type="ARBA" id="ARBA00023136"/>
    </source>
</evidence>
<evidence type="ECO:0000256" key="2">
    <source>
        <dbReference type="ARBA" id="ARBA00007149"/>
    </source>
</evidence>
<evidence type="ECO:0000256" key="8">
    <source>
        <dbReference type="ARBA" id="ARBA00022989"/>
    </source>
</evidence>
<evidence type="ECO:0000256" key="4">
    <source>
        <dbReference type="ARBA" id="ARBA00017291"/>
    </source>
</evidence>
<gene>
    <name evidence="11" type="ORF">FIBRA_01547</name>
</gene>
<dbReference type="GO" id="GO:0006458">
    <property type="term" value="P:'de novo' protein folding"/>
    <property type="evidence" value="ECO:0007669"/>
    <property type="project" value="InterPro"/>
</dbReference>
<evidence type="ECO:0000256" key="7">
    <source>
        <dbReference type="ARBA" id="ARBA00022824"/>
    </source>
</evidence>
<dbReference type="OrthoDB" id="5327821at2759"/>
<dbReference type="STRING" id="599839.J4H190"/>
<feature type="chain" id="PRO_5003779148" description="Protein ROT1" evidence="10">
    <location>
        <begin position="18"/>
        <end position="229"/>
    </location>
</feature>
<dbReference type="GO" id="GO:0005789">
    <property type="term" value="C:endoplasmic reticulum membrane"/>
    <property type="evidence" value="ECO:0007669"/>
    <property type="project" value="UniProtKB-SubCell"/>
</dbReference>
<comment type="subcellular location">
    <subcellularLocation>
        <location evidence="1">Endoplasmic reticulum membrane</location>
        <topology evidence="1">Single-pass type I membrane protein</topology>
    </subcellularLocation>
</comment>
<protein>
    <recommendedName>
        <fullName evidence="4">Protein ROT1</fullName>
    </recommendedName>
    <alternativeName>
        <fullName evidence="3">Protein rot1</fullName>
    </alternativeName>
</protein>
<keyword evidence="8" id="KW-1133">Transmembrane helix</keyword>
<dbReference type="EMBL" id="HE796938">
    <property type="protein sequence ID" value="CCL99529.1"/>
    <property type="molecule type" value="Genomic_DNA"/>
</dbReference>
<reference evidence="11 12" key="1">
    <citation type="journal article" date="2012" name="Appl. Environ. Microbiol.">
        <title>Short-read sequencing for genomic analysis of the brown rot fungus Fibroporia radiculosa.</title>
        <authorList>
            <person name="Tang J.D."/>
            <person name="Perkins A.D."/>
            <person name="Sonstegard T.S."/>
            <person name="Schroeder S.G."/>
            <person name="Burgess S.C."/>
            <person name="Diehl S.V."/>
        </authorList>
    </citation>
    <scope>NUCLEOTIDE SEQUENCE [LARGE SCALE GENOMIC DNA]</scope>
    <source>
        <strain evidence="11 12">TFFH 294</strain>
    </source>
</reference>
<dbReference type="GeneID" id="24094440"/>
<evidence type="ECO:0000256" key="6">
    <source>
        <dbReference type="ARBA" id="ARBA00022729"/>
    </source>
</evidence>
<proteinExistence type="inferred from homology"/>
<dbReference type="Proteomes" id="UP000006352">
    <property type="component" value="Unassembled WGS sequence"/>
</dbReference>
<evidence type="ECO:0000256" key="1">
    <source>
        <dbReference type="ARBA" id="ARBA00004115"/>
    </source>
</evidence>
<evidence type="ECO:0000313" key="11">
    <source>
        <dbReference type="EMBL" id="CCL99529.1"/>
    </source>
</evidence>
<keyword evidence="5" id="KW-0812">Transmembrane</keyword>
<accession>J4H190</accession>
<dbReference type="PANTHER" id="PTHR28090">
    <property type="entry name" value="PROTEIN ROT1"/>
    <property type="match status" value="1"/>
</dbReference>
<keyword evidence="6 10" id="KW-0732">Signal</keyword>
<evidence type="ECO:0000256" key="3">
    <source>
        <dbReference type="ARBA" id="ARBA00016195"/>
    </source>
</evidence>
<dbReference type="RefSeq" id="XP_012178812.1">
    <property type="nucleotide sequence ID" value="XM_012323422.1"/>
</dbReference>
<dbReference type="InterPro" id="IPR019623">
    <property type="entry name" value="Rot1"/>
</dbReference>
<feature type="signal peptide" evidence="10">
    <location>
        <begin position="1"/>
        <end position="17"/>
    </location>
</feature>
<dbReference type="InParanoid" id="J4H190"/>
<evidence type="ECO:0000313" key="12">
    <source>
        <dbReference type="Proteomes" id="UP000006352"/>
    </source>
</evidence>
<dbReference type="Pfam" id="PF10681">
    <property type="entry name" value="Rot1"/>
    <property type="match status" value="1"/>
</dbReference>
<keyword evidence="9" id="KW-0472">Membrane</keyword>
<keyword evidence="12" id="KW-1185">Reference proteome</keyword>
<dbReference type="HOGENOM" id="CLU_071622_1_1_1"/>